<comment type="caution">
    <text evidence="1">The sequence shown here is derived from an EMBL/GenBank/DDBJ whole genome shotgun (WGS) entry which is preliminary data.</text>
</comment>
<dbReference type="EMBL" id="MU393548">
    <property type="protein sequence ID" value="KAI4861588.1"/>
    <property type="molecule type" value="Genomic_DNA"/>
</dbReference>
<proteinExistence type="predicted"/>
<reference evidence="1 2" key="1">
    <citation type="journal article" date="2022" name="New Phytol.">
        <title>Ecological generalism drives hyperdiversity of secondary metabolite gene clusters in xylarialean endophytes.</title>
        <authorList>
            <person name="Franco M.E.E."/>
            <person name="Wisecaver J.H."/>
            <person name="Arnold A.E."/>
            <person name="Ju Y.M."/>
            <person name="Slot J.C."/>
            <person name="Ahrendt S."/>
            <person name="Moore L.P."/>
            <person name="Eastman K.E."/>
            <person name="Scott K."/>
            <person name="Konkel Z."/>
            <person name="Mondo S.J."/>
            <person name="Kuo A."/>
            <person name="Hayes R.D."/>
            <person name="Haridas S."/>
            <person name="Andreopoulos B."/>
            <person name="Riley R."/>
            <person name="LaButti K."/>
            <person name="Pangilinan J."/>
            <person name="Lipzen A."/>
            <person name="Amirebrahimi M."/>
            <person name="Yan J."/>
            <person name="Adam C."/>
            <person name="Keymanesh K."/>
            <person name="Ng V."/>
            <person name="Louie K."/>
            <person name="Northen T."/>
            <person name="Drula E."/>
            <person name="Henrissat B."/>
            <person name="Hsieh H.M."/>
            <person name="Youens-Clark K."/>
            <person name="Lutzoni F."/>
            <person name="Miadlikowska J."/>
            <person name="Eastwood D.C."/>
            <person name="Hamelin R.C."/>
            <person name="Grigoriev I.V."/>
            <person name="U'Ren J.M."/>
        </authorList>
    </citation>
    <scope>NUCLEOTIDE SEQUENCE [LARGE SCALE GENOMIC DNA]</scope>
    <source>
        <strain evidence="1 2">CBS 119005</strain>
    </source>
</reference>
<keyword evidence="2" id="KW-1185">Reference proteome</keyword>
<gene>
    <name evidence="1" type="ORF">F4820DRAFT_451818</name>
</gene>
<protein>
    <submittedName>
        <fullName evidence="1">Uncharacterized protein</fullName>
    </submittedName>
</protein>
<accession>A0ACB9YQZ8</accession>
<evidence type="ECO:0000313" key="1">
    <source>
        <dbReference type="EMBL" id="KAI4861588.1"/>
    </source>
</evidence>
<name>A0ACB9YQZ8_9PEZI</name>
<dbReference type="Proteomes" id="UP001497700">
    <property type="component" value="Unassembled WGS sequence"/>
</dbReference>
<sequence length="390" mass="41276">MHSHTKLLVATATWASLAATHVVLENPKPFRFVEYGPTNPIDPTGLNFPCKIPMMMDTSEKTETGLKPVLQLDGEPTVMVIGEEQTASFSGKAVHGGGSCQFSLSGPVTDGWENYNLTSARWKVIHSIEGGCPARNQPGNLEGPNQDKYPFRIPEGIKPGLHLFSWTWLPRIGGQPEYYQNCAPILVKLPESKRSIGRRAMLSERAEFPELFMADMGEVSQGCTTGEALNKQLAIAFPDPGASVDHPEGTQNLFQQQCDGNPRARQRQGQGEGQGPEPIDAPQASQTATTGDNGGMSSTTSLSTASVSTASTPVTTPPLSFTDPTPTTTSDAEPTQTASPGTCTEGYLTCLDDGTHFATCTGGQLTGPQPIAPGFKCKPGSGAGLDISPA</sequence>
<evidence type="ECO:0000313" key="2">
    <source>
        <dbReference type="Proteomes" id="UP001497700"/>
    </source>
</evidence>
<organism evidence="1 2">
    <name type="scientific">Hypoxylon rubiginosum</name>
    <dbReference type="NCBI Taxonomy" id="110542"/>
    <lineage>
        <taxon>Eukaryota</taxon>
        <taxon>Fungi</taxon>
        <taxon>Dikarya</taxon>
        <taxon>Ascomycota</taxon>
        <taxon>Pezizomycotina</taxon>
        <taxon>Sordariomycetes</taxon>
        <taxon>Xylariomycetidae</taxon>
        <taxon>Xylariales</taxon>
        <taxon>Hypoxylaceae</taxon>
        <taxon>Hypoxylon</taxon>
    </lineage>
</organism>